<dbReference type="SUPFAM" id="SSF51735">
    <property type="entry name" value="NAD(P)-binding Rossmann-fold domains"/>
    <property type="match status" value="1"/>
</dbReference>
<dbReference type="Gene3D" id="3.40.50.720">
    <property type="entry name" value="NAD(P)-binding Rossmann-like Domain"/>
    <property type="match status" value="1"/>
</dbReference>
<dbReference type="InterPro" id="IPR051267">
    <property type="entry name" value="STEAP_metalloreductase"/>
</dbReference>
<dbReference type="EMBL" id="JBHSQS010000001">
    <property type="protein sequence ID" value="MFC5921777.1"/>
    <property type="molecule type" value="Genomic_DNA"/>
</dbReference>
<dbReference type="PANTHER" id="PTHR14239">
    <property type="entry name" value="DUDULIN-RELATED"/>
    <property type="match status" value="1"/>
</dbReference>
<accession>A0ABW1H026</accession>
<evidence type="ECO:0000313" key="4">
    <source>
        <dbReference type="Proteomes" id="UP001596226"/>
    </source>
</evidence>
<evidence type="ECO:0000259" key="2">
    <source>
        <dbReference type="Pfam" id="PF03807"/>
    </source>
</evidence>
<sequence length="217" mass="22509">MRIAVLGTGSVGRAVAARAAELGHQVTIGTRDVGATRAGEYAGWAAQHPEIGLATLAEAAADAELVVNATNGSGSLPALTAAGAANLAGKVLLDIANPLDFGAGFPPTLSVVDTDSLAERIQREFPQAKVVKSLNTMTAELMVRPRQLADGAHSVFVSGDDAEAKRIVTGLLTSFGHTDVIDLGDLSTARGAEMLLPLWLRLYGRLDTAVFNVKVVR</sequence>
<evidence type="ECO:0000313" key="3">
    <source>
        <dbReference type="EMBL" id="MFC5921777.1"/>
    </source>
</evidence>
<dbReference type="Pfam" id="PF03807">
    <property type="entry name" value="F420_oxidored"/>
    <property type="match status" value="1"/>
</dbReference>
<dbReference type="Proteomes" id="UP001596226">
    <property type="component" value="Unassembled WGS sequence"/>
</dbReference>
<dbReference type="RefSeq" id="WP_377503780.1">
    <property type="nucleotide sequence ID" value="NZ_JBHSQS010000001.1"/>
</dbReference>
<comment type="caution">
    <text evidence="3">The sequence shown here is derived from an EMBL/GenBank/DDBJ whole genome shotgun (WGS) entry which is preliminary data.</text>
</comment>
<protein>
    <submittedName>
        <fullName evidence="3">NADPH-dependent F420 reductase</fullName>
    </submittedName>
</protein>
<organism evidence="3 4">
    <name type="scientific">Micromonospora vulcania</name>
    <dbReference type="NCBI Taxonomy" id="1441873"/>
    <lineage>
        <taxon>Bacteria</taxon>
        <taxon>Bacillati</taxon>
        <taxon>Actinomycetota</taxon>
        <taxon>Actinomycetes</taxon>
        <taxon>Micromonosporales</taxon>
        <taxon>Micromonosporaceae</taxon>
        <taxon>Micromonospora</taxon>
    </lineage>
</organism>
<name>A0ABW1H026_9ACTN</name>
<keyword evidence="1" id="KW-0560">Oxidoreductase</keyword>
<feature type="domain" description="Pyrroline-5-carboxylate reductase catalytic N-terminal" evidence="2">
    <location>
        <begin position="2"/>
        <end position="98"/>
    </location>
</feature>
<evidence type="ECO:0000256" key="1">
    <source>
        <dbReference type="ARBA" id="ARBA00023002"/>
    </source>
</evidence>
<dbReference type="InterPro" id="IPR028939">
    <property type="entry name" value="P5C_Rdtase_cat_N"/>
</dbReference>
<gene>
    <name evidence="3" type="ORF">ACFQGL_00285</name>
</gene>
<keyword evidence="4" id="KW-1185">Reference proteome</keyword>
<reference evidence="4" key="1">
    <citation type="journal article" date="2019" name="Int. J. Syst. Evol. Microbiol.">
        <title>The Global Catalogue of Microorganisms (GCM) 10K type strain sequencing project: providing services to taxonomists for standard genome sequencing and annotation.</title>
        <authorList>
            <consortium name="The Broad Institute Genomics Platform"/>
            <consortium name="The Broad Institute Genome Sequencing Center for Infectious Disease"/>
            <person name="Wu L."/>
            <person name="Ma J."/>
        </authorList>
    </citation>
    <scope>NUCLEOTIDE SEQUENCE [LARGE SCALE GENOMIC DNA]</scope>
    <source>
        <strain evidence="4">CGMCC 4.7144</strain>
    </source>
</reference>
<proteinExistence type="predicted"/>
<dbReference type="InterPro" id="IPR036291">
    <property type="entry name" value="NAD(P)-bd_dom_sf"/>
</dbReference>